<dbReference type="AlphaFoldDB" id="A0A4D7B3D2"/>
<feature type="signal peptide" evidence="1">
    <location>
        <begin position="1"/>
        <end position="16"/>
    </location>
</feature>
<reference evidence="2 3" key="1">
    <citation type="submission" date="2019-04" db="EMBL/GenBank/DDBJ databases">
        <title>Phreatobacter aquaticus sp. nov.</title>
        <authorList>
            <person name="Choi A."/>
        </authorList>
    </citation>
    <scope>NUCLEOTIDE SEQUENCE [LARGE SCALE GENOMIC DNA]</scope>
    <source>
        <strain evidence="2 3">KCTC 52518</strain>
    </source>
</reference>
<keyword evidence="3" id="KW-1185">Reference proteome</keyword>
<keyword evidence="1" id="KW-0732">Signal</keyword>
<name>A0A4D7B3D2_9HYPH</name>
<evidence type="ECO:0000313" key="2">
    <source>
        <dbReference type="EMBL" id="QCI64550.1"/>
    </source>
</evidence>
<dbReference type="OrthoDB" id="656942at2"/>
<evidence type="ECO:0000313" key="3">
    <source>
        <dbReference type="Proteomes" id="UP000298781"/>
    </source>
</evidence>
<dbReference type="InterPro" id="IPR036280">
    <property type="entry name" value="Multihaem_cyt_sf"/>
</dbReference>
<dbReference type="EMBL" id="CP039690">
    <property type="protein sequence ID" value="QCI64550.1"/>
    <property type="molecule type" value="Genomic_DNA"/>
</dbReference>
<proteinExistence type="predicted"/>
<sequence length="194" mass="20641">MPVRSCMMRIAGPLMAATAVVTTVPGAAQQPTAEALRAWGQIEQVLTSPRCINCHPVSDRPAQTDDRHVHRMNIVRGPADHGAPGLHCSACHQQRNNNASGVPGAPHWKLAPRSMGWVGLTSGALCRSVKDPRANGGRSVADLVRHMTSDALVLWAWQPGRNGRGEERRPPPVSVEALGQALAVWAAANAPCPD</sequence>
<dbReference type="Proteomes" id="UP000298781">
    <property type="component" value="Chromosome"/>
</dbReference>
<gene>
    <name evidence="2" type="ORF">E8M01_10095</name>
</gene>
<accession>A0A4D7B3D2</accession>
<feature type="chain" id="PRO_5020183941" description="Isoquinoline 1-oxidoreductase subunit" evidence="1">
    <location>
        <begin position="17"/>
        <end position="194"/>
    </location>
</feature>
<dbReference type="RefSeq" id="WP_136960003.1">
    <property type="nucleotide sequence ID" value="NZ_CP039690.1"/>
</dbReference>
<dbReference type="SUPFAM" id="SSF48695">
    <property type="entry name" value="Multiheme cytochromes"/>
    <property type="match status" value="1"/>
</dbReference>
<evidence type="ECO:0008006" key="4">
    <source>
        <dbReference type="Google" id="ProtNLM"/>
    </source>
</evidence>
<evidence type="ECO:0000256" key="1">
    <source>
        <dbReference type="SAM" id="SignalP"/>
    </source>
</evidence>
<organism evidence="2 3">
    <name type="scientific">Phreatobacter stygius</name>
    <dbReference type="NCBI Taxonomy" id="1940610"/>
    <lineage>
        <taxon>Bacteria</taxon>
        <taxon>Pseudomonadati</taxon>
        <taxon>Pseudomonadota</taxon>
        <taxon>Alphaproteobacteria</taxon>
        <taxon>Hyphomicrobiales</taxon>
        <taxon>Phreatobacteraceae</taxon>
        <taxon>Phreatobacter</taxon>
    </lineage>
</organism>
<protein>
    <recommendedName>
        <fullName evidence="4">Isoquinoline 1-oxidoreductase subunit</fullName>
    </recommendedName>
</protein>
<dbReference type="KEGG" id="pstg:E8M01_10095"/>